<sequence length="157" mass="17543">DHPETAMCTVVALDHTNLFYTVCSICERIIPEKSEVSCGYCKIRTGFNRIPRLKRLFRVLLSVATDAKVSVVIMFDKSARVLFGCSADEFFDFAKTHPYAAMAASRALQGEMLTVTLSNPKTREAQHLRVSSVVPMQTGFRPVMETLRLLYHGRGGP</sequence>
<comment type="caution">
    <text evidence="1">The sequence shown here is derived from an EMBL/GenBank/DDBJ whole genome shotgun (WGS) entry which is preliminary data.</text>
</comment>
<dbReference type="Proteomes" id="UP000015453">
    <property type="component" value="Unassembled WGS sequence"/>
</dbReference>
<proteinExistence type="predicted"/>
<evidence type="ECO:0000313" key="1">
    <source>
        <dbReference type="EMBL" id="EPS63292.1"/>
    </source>
</evidence>
<dbReference type="Gene3D" id="2.40.50.140">
    <property type="entry name" value="Nucleic acid-binding proteins"/>
    <property type="match status" value="1"/>
</dbReference>
<dbReference type="AlphaFoldDB" id="S8DTZ2"/>
<evidence type="ECO:0000313" key="2">
    <source>
        <dbReference type="Proteomes" id="UP000015453"/>
    </source>
</evidence>
<dbReference type="EMBL" id="AUSU01005578">
    <property type="protein sequence ID" value="EPS63292.1"/>
    <property type="molecule type" value="Genomic_DNA"/>
</dbReference>
<name>S8DTZ2_9LAMI</name>
<feature type="non-terminal residue" evidence="1">
    <location>
        <position position="157"/>
    </location>
</feature>
<accession>S8DTZ2</accession>
<keyword evidence="2" id="KW-1185">Reference proteome</keyword>
<gene>
    <name evidence="1" type="ORF">M569_11494</name>
</gene>
<reference evidence="1 2" key="1">
    <citation type="journal article" date="2013" name="BMC Genomics">
        <title>The miniature genome of a carnivorous plant Genlisea aurea contains a low number of genes and short non-coding sequences.</title>
        <authorList>
            <person name="Leushkin E.V."/>
            <person name="Sutormin R.A."/>
            <person name="Nabieva E.R."/>
            <person name="Penin A.A."/>
            <person name="Kondrashov A.S."/>
            <person name="Logacheva M.D."/>
        </authorList>
    </citation>
    <scope>NUCLEOTIDE SEQUENCE [LARGE SCALE GENOMIC DNA]</scope>
</reference>
<dbReference type="SUPFAM" id="SSF50249">
    <property type="entry name" value="Nucleic acid-binding proteins"/>
    <property type="match status" value="1"/>
</dbReference>
<dbReference type="OrthoDB" id="1922776at2759"/>
<evidence type="ECO:0008006" key="3">
    <source>
        <dbReference type="Google" id="ProtNLM"/>
    </source>
</evidence>
<organism evidence="1 2">
    <name type="scientific">Genlisea aurea</name>
    <dbReference type="NCBI Taxonomy" id="192259"/>
    <lineage>
        <taxon>Eukaryota</taxon>
        <taxon>Viridiplantae</taxon>
        <taxon>Streptophyta</taxon>
        <taxon>Embryophyta</taxon>
        <taxon>Tracheophyta</taxon>
        <taxon>Spermatophyta</taxon>
        <taxon>Magnoliopsida</taxon>
        <taxon>eudicotyledons</taxon>
        <taxon>Gunneridae</taxon>
        <taxon>Pentapetalae</taxon>
        <taxon>asterids</taxon>
        <taxon>lamiids</taxon>
        <taxon>Lamiales</taxon>
        <taxon>Lentibulariaceae</taxon>
        <taxon>Genlisea</taxon>
    </lineage>
</organism>
<protein>
    <recommendedName>
        <fullName evidence="3">Replication factor A C-terminal domain-containing protein</fullName>
    </recommendedName>
</protein>
<feature type="non-terminal residue" evidence="1">
    <location>
        <position position="1"/>
    </location>
</feature>
<dbReference type="InterPro" id="IPR012340">
    <property type="entry name" value="NA-bd_OB-fold"/>
</dbReference>